<keyword evidence="9" id="KW-0460">Magnesium</keyword>
<dbReference type="PANTHER" id="PTHR15749:SF4">
    <property type="entry name" value="FANCONI-ASSOCIATED NUCLEASE 1"/>
    <property type="match status" value="1"/>
</dbReference>
<organism evidence="12 13">
    <name type="scientific">Enterovibrio gelatinilyticus</name>
    <dbReference type="NCBI Taxonomy" id="2899819"/>
    <lineage>
        <taxon>Bacteria</taxon>
        <taxon>Pseudomonadati</taxon>
        <taxon>Pseudomonadota</taxon>
        <taxon>Gammaproteobacteria</taxon>
        <taxon>Vibrionales</taxon>
        <taxon>Vibrionaceae</taxon>
        <taxon>Enterovibrio</taxon>
    </lineage>
</organism>
<evidence type="ECO:0000256" key="4">
    <source>
        <dbReference type="ARBA" id="ARBA00005533"/>
    </source>
</evidence>
<comment type="cofactor">
    <cofactor evidence="3">
        <name>Mg(2+)</name>
        <dbReference type="ChEBI" id="CHEBI:18420"/>
    </cofactor>
</comment>
<keyword evidence="7" id="KW-0479">Metal-binding</keyword>
<evidence type="ECO:0000256" key="3">
    <source>
        <dbReference type="ARBA" id="ARBA00001946"/>
    </source>
</evidence>
<sequence>MKRENLVIHQDNSEKRPTEVLPERYYLDNFLSIVDIVTHRYEDLLTNTEKEWLASFSALATNAKLLTVRLLSRKGNWFRRDKLHYDEISDIDEAIQELVEQNMISVTRTPPVLVAVDLMTKPELIKHFSSIAEHASNALKPSAKKADLIDEIVVLLEGKEIPPMTSDCLCISHDVLPVFLLLYFGNSRQDLSQFVLSDLGIYRFERVSLLYRDRLFNSRDQVQDWLIFSTLSDDLFKLTENKEVKSSLSMLNALPPKPSWSPLSRKWDRLANQLARDAERVDDLKTAATLFAQSNLPPARERLARIALKQSDLNGACNWIEAMLRSPITEDEKEVAQRLARQIVKKAPKTSVLLPPLLSENTAVPPQEFATNMASMDIDQRVERVAALAFEAQGWNVWFCENAVLNAVFGLLLWDIIFAPIKGAFMHPFQRSPRDMYSPEFGLNRHSLIESRFLELQQGHYSLLKVYDEKIGITNDWVQWHLVDRSLVEAICSTFTTTQIIRCVERILFDPKSNRAGHPDLFMVKEKQCQFVEIKGPGDKLQHHQVRWLNFLNQQQIESSVLYVNSSSYRANTAT</sequence>
<keyword evidence="13" id="KW-1185">Reference proteome</keyword>
<comment type="similarity">
    <text evidence="4">Belongs to the FAN1 family.</text>
</comment>
<keyword evidence="6" id="KW-0540">Nuclease</keyword>
<evidence type="ECO:0000256" key="10">
    <source>
        <dbReference type="ARBA" id="ARBA00023211"/>
    </source>
</evidence>
<gene>
    <name evidence="12" type="ORF">LRP50_15895</name>
</gene>
<evidence type="ECO:0000256" key="9">
    <source>
        <dbReference type="ARBA" id="ARBA00022842"/>
    </source>
</evidence>
<comment type="catalytic activity">
    <reaction evidence="1">
        <text>Hydrolytically removes 5'-nucleotides successively from the 3'-hydroxy termini of 3'-hydroxy-terminated oligonucleotides.</text>
        <dbReference type="EC" id="3.1.4.1"/>
    </reaction>
</comment>
<feature type="domain" description="VRR-NUC" evidence="11">
    <location>
        <begin position="456"/>
        <end position="566"/>
    </location>
</feature>
<evidence type="ECO:0000256" key="5">
    <source>
        <dbReference type="ARBA" id="ARBA00012029"/>
    </source>
</evidence>
<keyword evidence="10" id="KW-0464">Manganese</keyword>
<evidence type="ECO:0000313" key="13">
    <source>
        <dbReference type="Proteomes" id="UP001149400"/>
    </source>
</evidence>
<dbReference type="EC" id="3.1.4.1" evidence="5"/>
<dbReference type="InterPro" id="IPR049125">
    <property type="entry name" value="FAN1-like_WH"/>
</dbReference>
<evidence type="ECO:0000256" key="8">
    <source>
        <dbReference type="ARBA" id="ARBA00022801"/>
    </source>
</evidence>
<dbReference type="InterPro" id="IPR011856">
    <property type="entry name" value="tRNA_endonuc-like_dom_sf"/>
</dbReference>
<evidence type="ECO:0000256" key="1">
    <source>
        <dbReference type="ARBA" id="ARBA00000983"/>
    </source>
</evidence>
<evidence type="ECO:0000259" key="11">
    <source>
        <dbReference type="SMART" id="SM00990"/>
    </source>
</evidence>
<dbReference type="Proteomes" id="UP001149400">
    <property type="component" value="Unassembled WGS sequence"/>
</dbReference>
<evidence type="ECO:0000256" key="7">
    <source>
        <dbReference type="ARBA" id="ARBA00022723"/>
    </source>
</evidence>
<dbReference type="InterPro" id="IPR014883">
    <property type="entry name" value="VRR_NUC"/>
</dbReference>
<dbReference type="SMART" id="SM00990">
    <property type="entry name" value="VRR_NUC"/>
    <property type="match status" value="1"/>
</dbReference>
<evidence type="ECO:0000256" key="6">
    <source>
        <dbReference type="ARBA" id="ARBA00022722"/>
    </source>
</evidence>
<evidence type="ECO:0000313" key="12">
    <source>
        <dbReference type="EMBL" id="MDD1794616.1"/>
    </source>
</evidence>
<comment type="caution">
    <text evidence="12">The sequence shown here is derived from an EMBL/GenBank/DDBJ whole genome shotgun (WGS) entry which is preliminary data.</text>
</comment>
<comment type="cofactor">
    <cofactor evidence="2">
        <name>Mn(2+)</name>
        <dbReference type="ChEBI" id="CHEBI:29035"/>
    </cofactor>
</comment>
<dbReference type="EMBL" id="JAJUBC010000018">
    <property type="protein sequence ID" value="MDD1794616.1"/>
    <property type="molecule type" value="Genomic_DNA"/>
</dbReference>
<dbReference type="Pfam" id="PF08774">
    <property type="entry name" value="VRR_NUC"/>
    <property type="match status" value="1"/>
</dbReference>
<dbReference type="Gene3D" id="3.40.1350.10">
    <property type="match status" value="1"/>
</dbReference>
<name>A0ABT5R2W8_9GAMM</name>
<accession>A0ABT5R2W8</accession>
<dbReference type="Pfam" id="PF21315">
    <property type="entry name" value="FAN1_HTH"/>
    <property type="match status" value="1"/>
</dbReference>
<dbReference type="RefSeq" id="WP_274165437.1">
    <property type="nucleotide sequence ID" value="NZ_JAJUBC010000018.1"/>
</dbReference>
<dbReference type="PANTHER" id="PTHR15749">
    <property type="entry name" value="FANCONI-ASSOCIATED NUCLEASE 1"/>
    <property type="match status" value="1"/>
</dbReference>
<reference evidence="12" key="1">
    <citation type="submission" date="2021-12" db="EMBL/GenBank/DDBJ databases">
        <title>Enterovibrio ZSDZ35 sp. nov. and Enterovibrio ZSDZ42 sp. nov., isolated from coastal seawater in Qingdao.</title>
        <authorList>
            <person name="Zhang P."/>
        </authorList>
    </citation>
    <scope>NUCLEOTIDE SEQUENCE</scope>
    <source>
        <strain evidence="12">ZSDZ42</strain>
    </source>
</reference>
<protein>
    <recommendedName>
        <fullName evidence="5">phosphodiesterase I</fullName>
        <ecNumber evidence="5">3.1.4.1</ecNumber>
    </recommendedName>
</protein>
<keyword evidence="8" id="KW-0378">Hydrolase</keyword>
<dbReference type="InterPro" id="IPR033315">
    <property type="entry name" value="Fan1-like"/>
</dbReference>
<proteinExistence type="inferred from homology"/>
<evidence type="ECO:0000256" key="2">
    <source>
        <dbReference type="ARBA" id="ARBA00001936"/>
    </source>
</evidence>